<keyword evidence="2" id="KW-1185">Reference proteome</keyword>
<organism evidence="1 2">
    <name type="scientific">Zopfia rhizophila CBS 207.26</name>
    <dbReference type="NCBI Taxonomy" id="1314779"/>
    <lineage>
        <taxon>Eukaryota</taxon>
        <taxon>Fungi</taxon>
        <taxon>Dikarya</taxon>
        <taxon>Ascomycota</taxon>
        <taxon>Pezizomycotina</taxon>
        <taxon>Dothideomycetes</taxon>
        <taxon>Dothideomycetes incertae sedis</taxon>
        <taxon>Zopfiaceae</taxon>
        <taxon>Zopfia</taxon>
    </lineage>
</organism>
<dbReference type="AlphaFoldDB" id="A0A6A6EME0"/>
<name>A0A6A6EME0_9PEZI</name>
<proteinExistence type="predicted"/>
<dbReference type="EMBL" id="ML994615">
    <property type="protein sequence ID" value="KAF2192315.1"/>
    <property type="molecule type" value="Genomic_DNA"/>
</dbReference>
<evidence type="ECO:0000313" key="2">
    <source>
        <dbReference type="Proteomes" id="UP000800200"/>
    </source>
</evidence>
<dbReference type="Proteomes" id="UP000800200">
    <property type="component" value="Unassembled WGS sequence"/>
</dbReference>
<protein>
    <submittedName>
        <fullName evidence="1">Uncharacterized protein</fullName>
    </submittedName>
</protein>
<accession>A0A6A6EME0</accession>
<sequence>MCHRAVRRAGITISLGIQPGHSFSHKLSRSICARAEITSILEVATPTCHSMEERHPSWSPSRKIHANPELGLSRWLGRCLGWGNRGHGCRVLSLVILIYTWHSTCLINLSLSCEGLFSSGG</sequence>
<reference evidence="1" key="1">
    <citation type="journal article" date="2020" name="Stud. Mycol.">
        <title>101 Dothideomycetes genomes: a test case for predicting lifestyles and emergence of pathogens.</title>
        <authorList>
            <person name="Haridas S."/>
            <person name="Albert R."/>
            <person name="Binder M."/>
            <person name="Bloem J."/>
            <person name="Labutti K."/>
            <person name="Salamov A."/>
            <person name="Andreopoulos B."/>
            <person name="Baker S."/>
            <person name="Barry K."/>
            <person name="Bills G."/>
            <person name="Bluhm B."/>
            <person name="Cannon C."/>
            <person name="Castanera R."/>
            <person name="Culley D."/>
            <person name="Daum C."/>
            <person name="Ezra D."/>
            <person name="Gonzalez J."/>
            <person name="Henrissat B."/>
            <person name="Kuo A."/>
            <person name="Liang C."/>
            <person name="Lipzen A."/>
            <person name="Lutzoni F."/>
            <person name="Magnuson J."/>
            <person name="Mondo S."/>
            <person name="Nolan M."/>
            <person name="Ohm R."/>
            <person name="Pangilinan J."/>
            <person name="Park H.-J."/>
            <person name="Ramirez L."/>
            <person name="Alfaro M."/>
            <person name="Sun H."/>
            <person name="Tritt A."/>
            <person name="Yoshinaga Y."/>
            <person name="Zwiers L.-H."/>
            <person name="Turgeon B."/>
            <person name="Goodwin S."/>
            <person name="Spatafora J."/>
            <person name="Crous P."/>
            <person name="Grigoriev I."/>
        </authorList>
    </citation>
    <scope>NUCLEOTIDE SEQUENCE</scope>
    <source>
        <strain evidence="1">CBS 207.26</strain>
    </source>
</reference>
<evidence type="ECO:0000313" key="1">
    <source>
        <dbReference type="EMBL" id="KAF2192315.1"/>
    </source>
</evidence>
<gene>
    <name evidence="1" type="ORF">K469DRAFT_309482</name>
</gene>